<dbReference type="Gene3D" id="3.40.50.880">
    <property type="match status" value="1"/>
</dbReference>
<comment type="caution">
    <text evidence="1">The sequence shown here is derived from an EMBL/GenBank/DDBJ whole genome shotgun (WGS) entry which is preliminary data.</text>
</comment>
<dbReference type="InterPro" id="IPR029062">
    <property type="entry name" value="Class_I_gatase-like"/>
</dbReference>
<dbReference type="PANTHER" id="PTHR36848:SF2">
    <property type="entry name" value="SECRETED PROTEIN"/>
    <property type="match status" value="1"/>
</dbReference>
<organism evidence="1 2">
    <name type="scientific">Victivallis lenta</name>
    <dbReference type="NCBI Taxonomy" id="2606640"/>
    <lineage>
        <taxon>Bacteria</taxon>
        <taxon>Pseudomonadati</taxon>
        <taxon>Lentisphaerota</taxon>
        <taxon>Lentisphaeria</taxon>
        <taxon>Victivallales</taxon>
        <taxon>Victivallaceae</taxon>
        <taxon>Victivallis</taxon>
    </lineage>
</organism>
<name>A0A844FZ08_9BACT</name>
<evidence type="ECO:0000313" key="1">
    <source>
        <dbReference type="EMBL" id="MST95875.1"/>
    </source>
</evidence>
<dbReference type="RefSeq" id="WP_154416868.1">
    <property type="nucleotide sequence ID" value="NZ_VUNS01000002.1"/>
</dbReference>
<dbReference type="Proteomes" id="UP000435649">
    <property type="component" value="Unassembled WGS sequence"/>
</dbReference>
<keyword evidence="2" id="KW-1185">Reference proteome</keyword>
<proteinExistence type="predicted"/>
<accession>A0A844FZ08</accession>
<dbReference type="EMBL" id="VUNS01000002">
    <property type="protein sequence ID" value="MST95875.1"/>
    <property type="molecule type" value="Genomic_DNA"/>
</dbReference>
<reference evidence="1 2" key="1">
    <citation type="submission" date="2019-08" db="EMBL/GenBank/DDBJ databases">
        <title>In-depth cultivation of the pig gut microbiome towards novel bacterial diversity and tailored functional studies.</title>
        <authorList>
            <person name="Wylensek D."/>
            <person name="Hitch T.C.A."/>
            <person name="Clavel T."/>
        </authorList>
    </citation>
    <scope>NUCLEOTIDE SEQUENCE [LARGE SCALE GENOMIC DNA]</scope>
    <source>
        <strain evidence="1 2">BBE-744-WT-12</strain>
    </source>
</reference>
<dbReference type="InterPro" id="IPR053161">
    <property type="entry name" value="Ulvan_degrading_GH"/>
</dbReference>
<dbReference type="CDD" id="cd03143">
    <property type="entry name" value="A4_beta-galactosidase_middle_domain"/>
    <property type="match status" value="1"/>
</dbReference>
<gene>
    <name evidence="1" type="ORF">FYJ85_02300</name>
</gene>
<evidence type="ECO:0000313" key="2">
    <source>
        <dbReference type="Proteomes" id="UP000435649"/>
    </source>
</evidence>
<dbReference type="AlphaFoldDB" id="A0A844FZ08"/>
<evidence type="ECO:0008006" key="3">
    <source>
        <dbReference type="Google" id="ProtNLM"/>
    </source>
</evidence>
<protein>
    <recommendedName>
        <fullName evidence="3">Alpha-L-rhamnosidase-like protein</fullName>
    </recommendedName>
</protein>
<dbReference type="PANTHER" id="PTHR36848">
    <property type="entry name" value="DNA-BINDING PROTEIN (PUTATIVE SECRETED PROTEIN)-RELATED"/>
    <property type="match status" value="1"/>
</dbReference>
<sequence length="1050" mass="117748">METLYAADNRKKFDAVFASPGALYRDTPFWAWNCDLDPEELKRQIRVFKEMGMGGFHMHARTGLGTPYLSPEFMERVKECVSTAKELDMLAWLYDEDRWPSGAAGGLVTRDPKFRARHLLFTPEKREAAPDAANDNSGRFLAAYSVKLDASGALESYRRLGEDDEPEAGAGKFYAYLIVAEPHPWFNDQTYVDTLNPKAIEKFVDVTYEAYFKAVGGEFDRTVPAIFTDEPQFTRKSALKFAQEKRDAVFPFTDDLPETYREAYGADLLDTFPEVIWELPDGKYSLARYRYHDHVSERFASAFADTIGSWCEKHDIRFSGHMMEEGSLESQTCALGEAMRSYRSFQLPGIDMLCDAYEFSTAKQAQSASRQFGRGGVLSELNGVTDWDFDFKGHKGHGDWQAALGVTVRVPHLSWLSMGGEAKRDYPASISYQSPWYKKYPIIADHFARVNAAMTRGRARVRVAVVHPVESYWLAYGPQDMTAGKREMLHETFESLIHWLLHGLVDFDFVAESLLPELSPVQLGKTFIVGEMGYDVVIVPPTLTLRGSTLERLEKFQAAGGRVIFAGDVAVCCDAVESDRAKKLAEKSETIPFTRNAVLTAVNNLRDVAVIRSADGYPMDKLLYQMREEGADRYLFLVNTERLGLARDVIVKVRGSWQVEYLDTMTGESKPVAGRQENGWTLFDYAIYPHGHLLVKLTPSDECKGERIGTPLLTDAQAEAATEAHLSGTIPVSLDEPNVLLLDRPKWRMAGDAEWQPAEEILRLDNKVRARLGQRERGGHIVQPWVYGKSTEVLGTLELAYTIETLIDVESPLFAMEEPDNAELFLDGVKVPFEDNGYWTDRSLRTGFLPKLTAGTHELVVKIAYTRSGNVERCFLLGDFGVELRGDTARIVEPVRELVWGDVTRQGLPFYGGNITYHCKFMQYEAEKLLLRIPSRVTSMPDSLNNGVAAREVPLGGYRGVLVSAALDGKPAGELAFAPYQSELGEVAKGEHTLDLTLYGSRVNSAGSVHLTFRIRWAGPGAWRTEGDMFSYDYQVQPFGITAAPRLLKK</sequence>